<evidence type="ECO:0000313" key="2">
    <source>
        <dbReference type="EMBL" id="SSC68437.1"/>
    </source>
</evidence>
<reference evidence="3" key="1">
    <citation type="submission" date="2018-07" db="EMBL/GenBank/DDBJ databases">
        <authorList>
            <person name="Peiro R."/>
            <person name="Begona"/>
            <person name="Cbmso G."/>
            <person name="Lopez M."/>
            <person name="Gonzalez S."/>
        </authorList>
    </citation>
    <scope>NUCLEOTIDE SEQUENCE [LARGE SCALE GENOMIC DNA]</scope>
</reference>
<name>A0A376AL83_9HYPH</name>
<dbReference type="InterPro" id="IPR021529">
    <property type="entry name" value="DUF2798"/>
</dbReference>
<gene>
    <name evidence="2" type="ORF">RHIZ70_4145</name>
</gene>
<accession>A0A376AL83</accession>
<dbReference type="OrthoDB" id="7159403at2"/>
<dbReference type="EMBL" id="UEYP01000007">
    <property type="protein sequence ID" value="SSC68437.1"/>
    <property type="molecule type" value="Genomic_DNA"/>
</dbReference>
<sequence>MLDKKTLLLAQIFMTFMMAFSMSGIMSLIALGPTAEWLHVWPRQFAMAWPIAFVLTMFVSRIGFGLAVRIRGRKPISGE</sequence>
<keyword evidence="1" id="KW-0472">Membrane</keyword>
<evidence type="ECO:0000256" key="1">
    <source>
        <dbReference type="SAM" id="Phobius"/>
    </source>
</evidence>
<dbReference type="AlphaFoldDB" id="A0A376AL83"/>
<feature type="transmembrane region" description="Helical" evidence="1">
    <location>
        <begin position="47"/>
        <end position="68"/>
    </location>
</feature>
<dbReference type="Proteomes" id="UP000254764">
    <property type="component" value="Unassembled WGS sequence"/>
</dbReference>
<keyword evidence="1" id="KW-1133">Transmembrane helix</keyword>
<evidence type="ECO:0000313" key="3">
    <source>
        <dbReference type="Proteomes" id="UP000254764"/>
    </source>
</evidence>
<keyword evidence="1" id="KW-0812">Transmembrane</keyword>
<dbReference type="Pfam" id="PF11391">
    <property type="entry name" value="DUF2798"/>
    <property type="match status" value="1"/>
</dbReference>
<dbReference type="RefSeq" id="WP_115671041.1">
    <property type="nucleotide sequence ID" value="NZ_UEYP01000007.1"/>
</dbReference>
<feature type="transmembrane region" description="Helical" evidence="1">
    <location>
        <begin position="12"/>
        <end position="35"/>
    </location>
</feature>
<organism evidence="2 3">
    <name type="scientific">Ciceribacter selenitireducens ATCC BAA-1503</name>
    <dbReference type="NCBI Taxonomy" id="1336235"/>
    <lineage>
        <taxon>Bacteria</taxon>
        <taxon>Pseudomonadati</taxon>
        <taxon>Pseudomonadota</taxon>
        <taxon>Alphaproteobacteria</taxon>
        <taxon>Hyphomicrobiales</taxon>
        <taxon>Rhizobiaceae</taxon>
        <taxon>Ciceribacter</taxon>
    </lineage>
</organism>
<protein>
    <recommendedName>
        <fullName evidence="4">DUF2798 domain-containing protein</fullName>
    </recommendedName>
</protein>
<evidence type="ECO:0008006" key="4">
    <source>
        <dbReference type="Google" id="ProtNLM"/>
    </source>
</evidence>
<proteinExistence type="predicted"/>
<keyword evidence="3" id="KW-1185">Reference proteome</keyword>